<dbReference type="Ensembl" id="ENSCINT00000016620.2">
    <property type="protein sequence ID" value="ENSCINP00000016620.2"/>
    <property type="gene ID" value="ENSCING00000008137.2"/>
</dbReference>
<evidence type="ECO:0000256" key="8">
    <source>
        <dbReference type="ARBA" id="ARBA00022801"/>
    </source>
</evidence>
<dbReference type="NCBIfam" id="TIGR00633">
    <property type="entry name" value="xth"/>
    <property type="match status" value="1"/>
</dbReference>
<dbReference type="GO" id="GO:0010628">
    <property type="term" value="P:positive regulation of gene expression"/>
    <property type="evidence" value="ECO:0007669"/>
    <property type="project" value="Ensembl"/>
</dbReference>
<comment type="subcellular location">
    <subcellularLocation>
        <location evidence="3">Nucleus</location>
    </subcellularLocation>
</comment>
<evidence type="ECO:0000313" key="20">
    <source>
        <dbReference type="Ensembl" id="ENSCINP00000016620.2"/>
    </source>
</evidence>
<feature type="site" description="Transition state stabilizer" evidence="16">
    <location>
        <position position="208"/>
    </location>
</feature>
<dbReference type="GO" id="GO:0001947">
    <property type="term" value="P:heart looping"/>
    <property type="evidence" value="ECO:0007669"/>
    <property type="project" value="Ensembl"/>
</dbReference>
<feature type="active site" description="Proton donor/acceptor" evidence="14">
    <location>
        <position position="206"/>
    </location>
</feature>
<keyword evidence="10 17" id="KW-0234">DNA repair</keyword>
<reference evidence="21" key="1">
    <citation type="journal article" date="2002" name="Science">
        <title>The draft genome of Ciona intestinalis: insights into chordate and vertebrate origins.</title>
        <authorList>
            <person name="Dehal P."/>
            <person name="Satou Y."/>
            <person name="Campbell R.K."/>
            <person name="Chapman J."/>
            <person name="Degnan B."/>
            <person name="De Tomaso A."/>
            <person name="Davidson B."/>
            <person name="Di Gregorio A."/>
            <person name="Gelpke M."/>
            <person name="Goodstein D.M."/>
            <person name="Harafuji N."/>
            <person name="Hastings K.E."/>
            <person name="Ho I."/>
            <person name="Hotta K."/>
            <person name="Huang W."/>
            <person name="Kawashima T."/>
            <person name="Lemaire P."/>
            <person name="Martinez D."/>
            <person name="Meinertzhagen I.A."/>
            <person name="Necula S."/>
            <person name="Nonaka M."/>
            <person name="Putnam N."/>
            <person name="Rash S."/>
            <person name="Saiga H."/>
            <person name="Satake M."/>
            <person name="Terry A."/>
            <person name="Yamada L."/>
            <person name="Wang H.G."/>
            <person name="Awazu S."/>
            <person name="Azumi K."/>
            <person name="Boore J."/>
            <person name="Branno M."/>
            <person name="Chin-Bow S."/>
            <person name="DeSantis R."/>
            <person name="Doyle S."/>
            <person name="Francino P."/>
            <person name="Keys D.N."/>
            <person name="Haga S."/>
            <person name="Hayashi H."/>
            <person name="Hino K."/>
            <person name="Imai K.S."/>
            <person name="Inaba K."/>
            <person name="Kano S."/>
            <person name="Kobayashi K."/>
            <person name="Kobayashi M."/>
            <person name="Lee B.I."/>
            <person name="Makabe K.W."/>
            <person name="Manohar C."/>
            <person name="Matassi G."/>
            <person name="Medina M."/>
            <person name="Mochizuki Y."/>
            <person name="Mount S."/>
            <person name="Morishita T."/>
            <person name="Miura S."/>
            <person name="Nakayama A."/>
            <person name="Nishizaka S."/>
            <person name="Nomoto H."/>
            <person name="Ohta F."/>
            <person name="Oishi K."/>
            <person name="Rigoutsos I."/>
            <person name="Sano M."/>
            <person name="Sasaki A."/>
            <person name="Sasakura Y."/>
            <person name="Shoguchi E."/>
            <person name="Shin-i T."/>
            <person name="Spagnuolo A."/>
            <person name="Stainier D."/>
            <person name="Suzuki M.M."/>
            <person name="Tassy O."/>
            <person name="Takatori N."/>
            <person name="Tokuoka M."/>
            <person name="Yagi K."/>
            <person name="Yoshizaki F."/>
            <person name="Wada S."/>
            <person name="Zhang C."/>
            <person name="Hyatt P.D."/>
            <person name="Larimer F."/>
            <person name="Detter C."/>
            <person name="Doggett N."/>
            <person name="Glavina T."/>
            <person name="Hawkins T."/>
            <person name="Richardson P."/>
            <person name="Lucas S."/>
            <person name="Kohara Y."/>
            <person name="Levine M."/>
            <person name="Satoh N."/>
            <person name="Rokhsar D.S."/>
        </authorList>
    </citation>
    <scope>NUCLEOTIDE SEQUENCE [LARGE SCALE GENOMIC DNA]</scope>
</reference>
<evidence type="ECO:0000256" key="11">
    <source>
        <dbReference type="ARBA" id="ARBA00023242"/>
    </source>
</evidence>
<dbReference type="GO" id="GO:0060047">
    <property type="term" value="P:heart contraction"/>
    <property type="evidence" value="ECO:0007669"/>
    <property type="project" value="Ensembl"/>
</dbReference>
<name>F6W282_CIOIN</name>
<feature type="domain" description="Endonuclease/exonuclease/phosphatase" evidence="19">
    <location>
        <begin position="63"/>
        <end position="304"/>
    </location>
</feature>
<dbReference type="GO" id="GO:0046872">
    <property type="term" value="F:metal ion binding"/>
    <property type="evidence" value="ECO:0007669"/>
    <property type="project" value="UniProtKB-KW"/>
</dbReference>
<proteinExistence type="inferred from homology"/>
<feature type="compositionally biased region" description="Basic and acidic residues" evidence="18">
    <location>
        <begin position="8"/>
        <end position="45"/>
    </location>
</feature>
<feature type="binding site" evidence="15">
    <location>
        <position position="304"/>
    </location>
    <ligand>
        <name>Mg(2+)</name>
        <dbReference type="ChEBI" id="CHEBI:18420"/>
        <label>1</label>
    </ligand>
</feature>
<evidence type="ECO:0000256" key="2">
    <source>
        <dbReference type="ARBA" id="ARBA00001936"/>
    </source>
</evidence>
<organism evidence="20 21">
    <name type="scientific">Ciona intestinalis</name>
    <name type="common">Transparent sea squirt</name>
    <name type="synonym">Ascidia intestinalis</name>
    <dbReference type="NCBI Taxonomy" id="7719"/>
    <lineage>
        <taxon>Eukaryota</taxon>
        <taxon>Metazoa</taxon>
        <taxon>Chordata</taxon>
        <taxon>Tunicata</taxon>
        <taxon>Ascidiacea</taxon>
        <taxon>Phlebobranchia</taxon>
        <taxon>Cionidae</taxon>
        <taxon>Ciona</taxon>
    </lineage>
</organism>
<evidence type="ECO:0000256" key="14">
    <source>
        <dbReference type="PIRSR" id="PIRSR604808-1"/>
    </source>
</evidence>
<evidence type="ECO:0000256" key="3">
    <source>
        <dbReference type="ARBA" id="ARBA00004123"/>
    </source>
</evidence>
<dbReference type="AlphaFoldDB" id="F6W282"/>
<dbReference type="GeneTree" id="ENSGT00530000063540"/>
<sequence>MAPTRASLKREMAEAENVVEKKKAKEENGNGEKATEKREEENKVVEKKLETKDGRQFNLKISSWNVAGVRAWVKKDGVKWVKGESPDIFTLQETKCSEKDIPQELKDLKEYHMSWNVAKSTKGFSGVGLFSKVKPLEVKFGIGVEEHDQEGRTITAEYDKFYLVSTYVPNAQRGLKRLEYRLKWNSDFLAYIKSLDEKKPVVLCGDMNVSHHEIDLANPKGNKKNAGFSQEERDGMTELLQSGFTDTYRDLYPDLTGQYTFWTYMGNCRAKNVGWRLDYFILSNKWKDNVCDNIIETSAMGSDHCPITLLLAV</sequence>
<keyword evidence="8" id="KW-0378">Hydrolase</keyword>
<reference evidence="20" key="2">
    <citation type="submission" date="2025-08" db="UniProtKB">
        <authorList>
            <consortium name="Ensembl"/>
        </authorList>
    </citation>
    <scope>IDENTIFICATION</scope>
</reference>
<evidence type="ECO:0000256" key="12">
    <source>
        <dbReference type="ARBA" id="ARBA00030063"/>
    </source>
</evidence>
<dbReference type="GO" id="GO:0005634">
    <property type="term" value="C:nucleus"/>
    <property type="evidence" value="ECO:0000318"/>
    <property type="project" value="GO_Central"/>
</dbReference>
<evidence type="ECO:0000256" key="6">
    <source>
        <dbReference type="ARBA" id="ARBA00022723"/>
    </source>
</evidence>
<feature type="region of interest" description="Disordered" evidence="18">
    <location>
        <begin position="1"/>
        <end position="45"/>
    </location>
</feature>
<dbReference type="GO" id="GO:0008081">
    <property type="term" value="F:phosphoric diester hydrolase activity"/>
    <property type="evidence" value="ECO:0000318"/>
    <property type="project" value="GO_Central"/>
</dbReference>
<dbReference type="Pfam" id="PF03372">
    <property type="entry name" value="Exo_endo_phos"/>
    <property type="match status" value="1"/>
</dbReference>
<feature type="site" description="Important for catalytic activity" evidence="16">
    <location>
        <position position="278"/>
    </location>
</feature>
<feature type="binding site" evidence="15">
    <location>
        <position position="303"/>
    </location>
    <ligand>
        <name>Mg(2+)</name>
        <dbReference type="ChEBI" id="CHEBI:18420"/>
        <label>1</label>
    </ligand>
</feature>
<evidence type="ECO:0000256" key="7">
    <source>
        <dbReference type="ARBA" id="ARBA00022763"/>
    </source>
</evidence>
<evidence type="ECO:0000256" key="5">
    <source>
        <dbReference type="ARBA" id="ARBA00012115"/>
    </source>
</evidence>
<dbReference type="FunFam" id="3.60.10.10:FF:000009">
    <property type="entry name" value="DNA-(apurinic or apyrimidinic site) lyase"/>
    <property type="match status" value="1"/>
</dbReference>
<comment type="cofactor">
    <cofactor evidence="15 17">
        <name>Mg(2+)</name>
        <dbReference type="ChEBI" id="CHEBI:18420"/>
    </cofactor>
    <cofactor evidence="15 17">
        <name>Mn(2+)</name>
        <dbReference type="ChEBI" id="CHEBI:29035"/>
    </cofactor>
    <text evidence="15 17">Probably binds two magnesium or manganese ions per subunit.</text>
</comment>
<dbReference type="GO" id="GO:0043066">
    <property type="term" value="P:negative regulation of apoptotic process"/>
    <property type="evidence" value="ECO:0007669"/>
    <property type="project" value="Ensembl"/>
</dbReference>
<keyword evidence="6 15" id="KW-0479">Metal-binding</keyword>
<dbReference type="GO" id="GO:0008311">
    <property type="term" value="F:double-stranded DNA 3'-5' DNA exonuclease activity"/>
    <property type="evidence" value="ECO:0000318"/>
    <property type="project" value="GO_Central"/>
</dbReference>
<dbReference type="PANTHER" id="PTHR22748">
    <property type="entry name" value="AP ENDONUCLEASE"/>
    <property type="match status" value="1"/>
</dbReference>
<evidence type="ECO:0000256" key="10">
    <source>
        <dbReference type="ARBA" id="ARBA00023204"/>
    </source>
</evidence>
<dbReference type="InParanoid" id="F6W282"/>
<comment type="catalytic activity">
    <reaction evidence="1">
        <text>Exonucleolytic cleavage in the 3'- to 5'-direction to yield nucleoside 5'-phosphates.</text>
        <dbReference type="EC" id="3.1.11.2"/>
    </reaction>
</comment>
<dbReference type="HOGENOM" id="CLU_027539_1_3_1"/>
<evidence type="ECO:0000256" key="17">
    <source>
        <dbReference type="RuleBase" id="RU362131"/>
    </source>
</evidence>
<dbReference type="Gene3D" id="3.60.10.10">
    <property type="entry name" value="Endonuclease/exonuclease/phosphatase"/>
    <property type="match status" value="1"/>
</dbReference>
<feature type="active site" evidence="14">
    <location>
        <position position="167"/>
    </location>
</feature>
<feature type="binding site" evidence="15">
    <location>
        <position position="93"/>
    </location>
    <ligand>
        <name>Mg(2+)</name>
        <dbReference type="ChEBI" id="CHEBI:18420"/>
        <label>1</label>
    </ligand>
</feature>
<evidence type="ECO:0000256" key="18">
    <source>
        <dbReference type="SAM" id="MobiDB-lite"/>
    </source>
</evidence>
<keyword evidence="9 15" id="KW-0460">Magnesium</keyword>
<dbReference type="InterPro" id="IPR004808">
    <property type="entry name" value="AP_endonuc_1"/>
</dbReference>
<keyword evidence="11" id="KW-0539">Nucleus</keyword>
<dbReference type="OMA" id="YEVAHVG"/>
<dbReference type="Proteomes" id="UP000008144">
    <property type="component" value="Unassembled WGS sequence"/>
</dbReference>
<dbReference type="PROSITE" id="PS51435">
    <property type="entry name" value="AP_NUCLEASE_F1_4"/>
    <property type="match status" value="1"/>
</dbReference>
<evidence type="ECO:0000256" key="1">
    <source>
        <dbReference type="ARBA" id="ARBA00000493"/>
    </source>
</evidence>
<dbReference type="GO" id="GO:0003906">
    <property type="term" value="F:DNA-(apurinic or apyrimidinic site) endonuclease activity"/>
    <property type="evidence" value="ECO:0000318"/>
    <property type="project" value="GO_Central"/>
</dbReference>
<feature type="binding site" evidence="15">
    <location>
        <position position="206"/>
    </location>
    <ligand>
        <name>Mg(2+)</name>
        <dbReference type="ChEBI" id="CHEBI:18420"/>
        <label>1</label>
    </ligand>
</feature>
<keyword evidence="15" id="KW-0464">Manganese</keyword>
<keyword evidence="7 17" id="KW-0227">DNA damage</keyword>
<dbReference type="STRING" id="7719.ENSCINP00000016620"/>
<protein>
    <recommendedName>
        <fullName evidence="5">exodeoxyribonuclease III</fullName>
        <ecNumber evidence="5">3.1.11.2</ecNumber>
    </recommendedName>
    <alternativeName>
        <fullName evidence="13">APEX nuclease</fullName>
    </alternativeName>
    <alternativeName>
        <fullName evidence="12">Apurinic-apyrimidinic endonuclease 1</fullName>
    </alternativeName>
</protein>
<dbReference type="CDD" id="cd09087">
    <property type="entry name" value="Ape1-like_AP-endo"/>
    <property type="match status" value="1"/>
</dbReference>
<feature type="binding site" evidence="15">
    <location>
        <position position="208"/>
    </location>
    <ligand>
        <name>Mg(2+)</name>
        <dbReference type="ChEBI" id="CHEBI:18420"/>
        <label>1</label>
    </ligand>
</feature>
<dbReference type="InterPro" id="IPR036691">
    <property type="entry name" value="Endo/exonu/phosph_ase_sf"/>
</dbReference>
<dbReference type="PANTHER" id="PTHR22748:SF6">
    <property type="entry name" value="DNA-(APURINIC OR APYRIMIDINIC SITE) ENDONUCLEASE"/>
    <property type="match status" value="1"/>
</dbReference>
<dbReference type="FunCoup" id="F6W282">
    <property type="interactions" value="419"/>
</dbReference>
<reference evidence="20" key="3">
    <citation type="submission" date="2025-09" db="UniProtKB">
        <authorList>
            <consortium name="Ensembl"/>
        </authorList>
    </citation>
    <scope>IDENTIFICATION</scope>
</reference>
<evidence type="ECO:0000259" key="19">
    <source>
        <dbReference type="Pfam" id="PF03372"/>
    </source>
</evidence>
<evidence type="ECO:0000256" key="15">
    <source>
        <dbReference type="PIRSR" id="PIRSR604808-2"/>
    </source>
</evidence>
<feature type="site" description="Interaction with DNA substrate" evidence="16">
    <location>
        <position position="304"/>
    </location>
</feature>
<dbReference type="NCBIfam" id="TIGR00195">
    <property type="entry name" value="exoDNase_III"/>
    <property type="match status" value="1"/>
</dbReference>
<evidence type="ECO:0000313" key="21">
    <source>
        <dbReference type="Proteomes" id="UP000008144"/>
    </source>
</evidence>
<feature type="active site" description="Proton acceptor" evidence="14">
    <location>
        <position position="304"/>
    </location>
</feature>
<dbReference type="SUPFAM" id="SSF56219">
    <property type="entry name" value="DNase I-like"/>
    <property type="match status" value="1"/>
</dbReference>
<comment type="cofactor">
    <cofactor evidence="2">
        <name>Mn(2+)</name>
        <dbReference type="ChEBI" id="CHEBI:29035"/>
    </cofactor>
</comment>
<evidence type="ECO:0000256" key="4">
    <source>
        <dbReference type="ARBA" id="ARBA00007092"/>
    </source>
</evidence>
<comment type="similarity">
    <text evidence="4 17">Belongs to the DNA repair enzymes AP/ExoA family.</text>
</comment>
<accession>F6W282</accession>
<dbReference type="EC" id="3.1.11.2" evidence="5"/>
<dbReference type="GO" id="GO:0006284">
    <property type="term" value="P:base-excision repair"/>
    <property type="evidence" value="ECO:0000318"/>
    <property type="project" value="GO_Central"/>
</dbReference>
<evidence type="ECO:0000256" key="16">
    <source>
        <dbReference type="PIRSR" id="PIRSR604808-3"/>
    </source>
</evidence>
<feature type="binding site" evidence="15">
    <location>
        <position position="65"/>
    </location>
    <ligand>
        <name>Mg(2+)</name>
        <dbReference type="ChEBI" id="CHEBI:18420"/>
        <label>1</label>
    </ligand>
</feature>
<evidence type="ECO:0000256" key="9">
    <source>
        <dbReference type="ARBA" id="ARBA00022842"/>
    </source>
</evidence>
<dbReference type="InterPro" id="IPR005135">
    <property type="entry name" value="Endo/exonuclease/phosphatase"/>
</dbReference>
<evidence type="ECO:0000256" key="13">
    <source>
        <dbReference type="ARBA" id="ARBA00032218"/>
    </source>
</evidence>
<keyword evidence="21" id="KW-1185">Reference proteome</keyword>